<proteinExistence type="predicted"/>
<gene>
    <name evidence="2" type="ORF">JFL75_11695</name>
</gene>
<name>A0A7T8B7K5_9SPIR</name>
<evidence type="ECO:0000256" key="1">
    <source>
        <dbReference type="SAM" id="SignalP"/>
    </source>
</evidence>
<dbReference type="KEGG" id="bhc:JFL75_11695"/>
<feature type="signal peptide" evidence="1">
    <location>
        <begin position="1"/>
        <end position="21"/>
    </location>
</feature>
<dbReference type="RefSeq" id="WP_215624915.1">
    <property type="nucleotide sequence ID" value="NZ_CP067089.2"/>
</dbReference>
<evidence type="ECO:0000313" key="2">
    <source>
        <dbReference type="EMBL" id="QQO07609.1"/>
    </source>
</evidence>
<dbReference type="EMBL" id="CP067089">
    <property type="protein sequence ID" value="QQO07609.1"/>
    <property type="molecule type" value="Genomic_DNA"/>
</dbReference>
<reference evidence="2" key="1">
    <citation type="submission" date="2021-01" db="EMBL/GenBank/DDBJ databases">
        <title>Description of Breznakiella homolactica.</title>
        <authorList>
            <person name="Song Y."/>
            <person name="Brune A."/>
        </authorList>
    </citation>
    <scope>NUCLEOTIDE SEQUENCE</scope>
    <source>
        <strain evidence="2">RmG30</strain>
    </source>
</reference>
<dbReference type="Proteomes" id="UP000595917">
    <property type="component" value="Chromosome"/>
</dbReference>
<organism evidence="2 3">
    <name type="scientific">Breznakiella homolactica</name>
    <dbReference type="NCBI Taxonomy" id="2798577"/>
    <lineage>
        <taxon>Bacteria</taxon>
        <taxon>Pseudomonadati</taxon>
        <taxon>Spirochaetota</taxon>
        <taxon>Spirochaetia</taxon>
        <taxon>Spirochaetales</taxon>
        <taxon>Breznakiellaceae</taxon>
        <taxon>Breznakiella</taxon>
    </lineage>
</organism>
<feature type="chain" id="PRO_5031359750" evidence="1">
    <location>
        <begin position="22"/>
        <end position="185"/>
    </location>
</feature>
<keyword evidence="1" id="KW-0732">Signal</keyword>
<sequence>MKKIHLFMLSNIIILTANACAQANLDMGISSAKQAGNYVYIEVRIYNRNEEPVFVLTPYSIGSVEERNGCLKIDLLNWLNFVKPSESSDGNHWYSSALFHNPRMIEIRNKQTVYIPLFMEIPEEYLSLNWKKQIIEITGLKYSFREYITYDITYTEDPMGFYTEVEKNVKSMTIKVEKNEYWPLD</sequence>
<evidence type="ECO:0000313" key="3">
    <source>
        <dbReference type="Proteomes" id="UP000595917"/>
    </source>
</evidence>
<dbReference type="AlphaFoldDB" id="A0A7T8B7K5"/>
<accession>A0A7T8B7K5</accession>
<keyword evidence="3" id="KW-1185">Reference proteome</keyword>
<protein>
    <submittedName>
        <fullName evidence="2">Uncharacterized protein</fullName>
    </submittedName>
</protein>